<keyword evidence="2" id="KW-0863">Zinc-finger</keyword>
<comment type="caution">
    <text evidence="6">The sequence shown here is derived from an EMBL/GenBank/DDBJ whole genome shotgun (WGS) entry which is preliminary data.</text>
</comment>
<dbReference type="RefSeq" id="WP_054551553.1">
    <property type="nucleotide sequence ID" value="NZ_JAQPZS010000017.1"/>
</dbReference>
<evidence type="ECO:0000313" key="6">
    <source>
        <dbReference type="EMBL" id="KPM84796.1"/>
    </source>
</evidence>
<keyword evidence="1" id="KW-0479">Metal-binding</keyword>
<dbReference type="Proteomes" id="UP001377972">
    <property type="component" value="Unassembled WGS sequence"/>
</dbReference>
<dbReference type="Proteomes" id="UP000050378">
    <property type="component" value="Unassembled WGS sequence"/>
</dbReference>
<dbReference type="PANTHER" id="PTHR33823">
    <property type="entry name" value="RNA POLYMERASE-BINDING TRANSCRIPTION FACTOR DKSA-RELATED"/>
    <property type="match status" value="1"/>
</dbReference>
<dbReference type="EMBL" id="JAQPZS010000017">
    <property type="protein sequence ID" value="MEJ6497534.1"/>
    <property type="molecule type" value="Genomic_DNA"/>
</dbReference>
<dbReference type="EMBL" id="LJTC01000002">
    <property type="protein sequence ID" value="KPM84796.1"/>
    <property type="molecule type" value="Genomic_DNA"/>
</dbReference>
<name>A0A0P7DXV2_9GAMM</name>
<keyword evidence="3" id="KW-0862">Zinc</keyword>
<dbReference type="GO" id="GO:0008270">
    <property type="term" value="F:zinc ion binding"/>
    <property type="evidence" value="ECO:0007669"/>
    <property type="project" value="UniProtKB-KW"/>
</dbReference>
<keyword evidence="9" id="KW-1185">Reference proteome</keyword>
<dbReference type="Gene3D" id="1.20.120.910">
    <property type="entry name" value="DksA, coiled-coil domain"/>
    <property type="match status" value="1"/>
</dbReference>
<dbReference type="PATRIC" id="fig|570156.3.peg.625"/>
<dbReference type="AlphaFoldDB" id="A0A0P7DXV2"/>
<evidence type="ECO:0000313" key="9">
    <source>
        <dbReference type="Proteomes" id="UP001377972"/>
    </source>
</evidence>
<evidence type="ECO:0000313" key="7">
    <source>
        <dbReference type="EMBL" id="MEJ6497534.1"/>
    </source>
</evidence>
<evidence type="ECO:0000256" key="3">
    <source>
        <dbReference type="ARBA" id="ARBA00022833"/>
    </source>
</evidence>
<dbReference type="STRING" id="570156.AOG27_03135"/>
<evidence type="ECO:0000256" key="4">
    <source>
        <dbReference type="PROSITE-ProRule" id="PRU00510"/>
    </source>
</evidence>
<feature type="domain" description="Zinc finger DksA/TraR C4-type" evidence="5">
    <location>
        <begin position="80"/>
        <end position="110"/>
    </location>
</feature>
<gene>
    <name evidence="6" type="ORF">AOG27_03135</name>
    <name evidence="7" type="ORF">PQI24_15920</name>
</gene>
<protein>
    <submittedName>
        <fullName evidence="6">Conjugal transfer protein TraR</fullName>
    </submittedName>
    <submittedName>
        <fullName evidence="7">TraR/DksA C4-type zinc finger protein</fullName>
    </submittedName>
</protein>
<dbReference type="SUPFAM" id="SSF57716">
    <property type="entry name" value="Glucocorticoid receptor-like (DNA-binding domain)"/>
    <property type="match status" value="1"/>
</dbReference>
<reference evidence="7 9" key="2">
    <citation type="submission" date="2023-01" db="EMBL/GenBank/DDBJ databases">
        <title>Trichodesmium-associated heterotrophic epibiont bacteria.</title>
        <authorList>
            <person name="Cleveland C.S."/>
            <person name="Webb E.A."/>
        </authorList>
    </citation>
    <scope>NUCLEOTIDE SEQUENCE [LARGE SCALE GENOMIC DNA]</scope>
    <source>
        <strain evidence="7 9">USCH2</strain>
    </source>
</reference>
<evidence type="ECO:0000313" key="8">
    <source>
        <dbReference type="Proteomes" id="UP000050378"/>
    </source>
</evidence>
<evidence type="ECO:0000259" key="5">
    <source>
        <dbReference type="Pfam" id="PF01258"/>
    </source>
</evidence>
<dbReference type="Pfam" id="PF01258">
    <property type="entry name" value="zf-dskA_traR"/>
    <property type="match status" value="1"/>
</dbReference>
<feature type="zinc finger region" description="dksA C4-type" evidence="4">
    <location>
        <begin position="85"/>
        <end position="109"/>
    </location>
</feature>
<dbReference type="PROSITE" id="PS51128">
    <property type="entry name" value="ZF_DKSA_2"/>
    <property type="match status" value="1"/>
</dbReference>
<organism evidence="6 8">
    <name type="scientific">Pseudoalteromonas lipolytica</name>
    <dbReference type="NCBI Taxonomy" id="570156"/>
    <lineage>
        <taxon>Bacteria</taxon>
        <taxon>Pseudomonadati</taxon>
        <taxon>Pseudomonadota</taxon>
        <taxon>Gammaproteobacteria</taxon>
        <taxon>Alteromonadales</taxon>
        <taxon>Pseudoalteromonadaceae</taxon>
        <taxon>Pseudoalteromonas</taxon>
    </lineage>
</organism>
<evidence type="ECO:0000256" key="1">
    <source>
        <dbReference type="ARBA" id="ARBA00022723"/>
    </source>
</evidence>
<accession>A0A0P7DXV2</accession>
<dbReference type="OrthoDB" id="6064855at2"/>
<sequence length="111" mass="12665">MNNTEIQTKLSAELAQVRQRLLDMLANSDQAYHQQLLSQLKDHPPSDWLELTANNLGSEYQILIARIEKLEAALCQIDIGQYGYCCDCEEKIDDERLLADPASQRCRRCAP</sequence>
<dbReference type="InterPro" id="IPR000962">
    <property type="entry name" value="Znf_DskA_TraR"/>
</dbReference>
<reference evidence="6 8" key="1">
    <citation type="submission" date="2015-09" db="EMBL/GenBank/DDBJ databases">
        <title>Draft Genome Sequence of Pseudoalteromonas lipolytica UCD-48B.</title>
        <authorList>
            <person name="Krusor M."/>
            <person name="Coil D.A."/>
            <person name="Lang J.M."/>
            <person name="Eisen J.A."/>
            <person name="Alexiev A."/>
        </authorList>
    </citation>
    <scope>NUCLEOTIDE SEQUENCE [LARGE SCALE GENOMIC DNA]</scope>
    <source>
        <strain evidence="6 8">UCD-48B</strain>
    </source>
</reference>
<dbReference type="PANTHER" id="PTHR33823:SF4">
    <property type="entry name" value="GENERAL STRESS PROTEIN 16O"/>
    <property type="match status" value="1"/>
</dbReference>
<proteinExistence type="predicted"/>
<evidence type="ECO:0000256" key="2">
    <source>
        <dbReference type="ARBA" id="ARBA00022771"/>
    </source>
</evidence>